<reference evidence="3 4" key="1">
    <citation type="submission" date="2019-02" db="EMBL/GenBank/DDBJ databases">
        <title>The genomic architecture of introgression among sibling species of bacteria.</title>
        <authorList>
            <person name="Cavassim M.I.A."/>
            <person name="Moeskjaer S."/>
            <person name="Moslemi C."/>
            <person name="Fields B."/>
            <person name="Bachmann A."/>
            <person name="Vilhjalmsson B."/>
            <person name="Schierup M.H."/>
            <person name="Young J.P.W."/>
            <person name="Andersen S.U."/>
        </authorList>
    </citation>
    <scope>NUCLEOTIDE SEQUENCE [LARGE SCALE GENOMIC DNA]</scope>
    <source>
        <strain evidence="3 4">SM135B</strain>
    </source>
</reference>
<evidence type="ECO:0000256" key="1">
    <source>
        <dbReference type="ARBA" id="ARBA00023125"/>
    </source>
</evidence>
<dbReference type="Proteomes" id="UP000292974">
    <property type="component" value="Unassembled WGS sequence"/>
</dbReference>
<organism evidence="3 4">
    <name type="scientific">Rhizobium leguminosarum</name>
    <dbReference type="NCBI Taxonomy" id="384"/>
    <lineage>
        <taxon>Bacteria</taxon>
        <taxon>Pseudomonadati</taxon>
        <taxon>Pseudomonadota</taxon>
        <taxon>Alphaproteobacteria</taxon>
        <taxon>Hyphomicrobiales</taxon>
        <taxon>Rhizobiaceae</taxon>
        <taxon>Rhizobium/Agrobacterium group</taxon>
        <taxon>Rhizobium</taxon>
    </lineage>
</organism>
<dbReference type="GO" id="GO:0003677">
    <property type="term" value="F:DNA binding"/>
    <property type="evidence" value="ECO:0007669"/>
    <property type="project" value="UniProtKB-KW"/>
</dbReference>
<dbReference type="EMBL" id="SIOP01000001">
    <property type="protein sequence ID" value="TAY55421.1"/>
    <property type="molecule type" value="Genomic_DNA"/>
</dbReference>
<dbReference type="SUPFAM" id="SSF51215">
    <property type="entry name" value="Regulatory protein AraC"/>
    <property type="match status" value="1"/>
</dbReference>
<dbReference type="GO" id="GO:0006355">
    <property type="term" value="P:regulation of DNA-templated transcription"/>
    <property type="evidence" value="ECO:0007669"/>
    <property type="project" value="InterPro"/>
</dbReference>
<dbReference type="AlphaFoldDB" id="A0A7M3E391"/>
<dbReference type="Pfam" id="PF02311">
    <property type="entry name" value="AraC_binding"/>
    <property type="match status" value="1"/>
</dbReference>
<name>A0A7M3E391_RHILE</name>
<evidence type="ECO:0000313" key="3">
    <source>
        <dbReference type="EMBL" id="TAY55421.1"/>
    </source>
</evidence>
<evidence type="ECO:0000259" key="2">
    <source>
        <dbReference type="Pfam" id="PF02311"/>
    </source>
</evidence>
<protein>
    <recommendedName>
        <fullName evidence="2">AraC-type arabinose-binding/dimerisation domain-containing protein</fullName>
    </recommendedName>
</protein>
<accession>A0A7M3E391</accession>
<gene>
    <name evidence="3" type="ORF">ELH90_08485</name>
</gene>
<dbReference type="InterPro" id="IPR037923">
    <property type="entry name" value="HTH-like"/>
</dbReference>
<comment type="caution">
    <text evidence="3">The sequence shown here is derived from an EMBL/GenBank/DDBJ whole genome shotgun (WGS) entry which is preliminary data.</text>
</comment>
<sequence length="152" mass="17223">MAAGVAIQEFAAIHHGNDDGERAPDGWRPTTIPEGSIFLLFPGARHRHAPDRRTGWVEHWIECGGKRLQFRMRRRLGATGATKQLRDFRFVHFDPRVGAARYRAQSAAHLNPWTSVAGPFMPAHRYQQKRIRQARRLCANDFDGALRPAAFG</sequence>
<evidence type="ECO:0000313" key="4">
    <source>
        <dbReference type="Proteomes" id="UP000292974"/>
    </source>
</evidence>
<feature type="domain" description="AraC-type arabinose-binding/dimerisation" evidence="2">
    <location>
        <begin position="30"/>
        <end position="80"/>
    </location>
</feature>
<dbReference type="InterPro" id="IPR003313">
    <property type="entry name" value="AraC-bd"/>
</dbReference>
<proteinExistence type="predicted"/>
<keyword evidence="1" id="KW-0238">DNA-binding</keyword>